<comment type="similarity">
    <text evidence="12">Belongs to the COLEC10/COLEC11 family.</text>
</comment>
<feature type="chain" id="PRO_5019033212" description="Collectin-11" evidence="17">
    <location>
        <begin position="26"/>
        <end position="277"/>
    </location>
</feature>
<comment type="subunit">
    <text evidence="15">Homotrimer; disulfide-linked. Interacts with MASP1; probably triggers the lectin pathway of complement.</text>
</comment>
<feature type="signal peptide" evidence="17">
    <location>
        <begin position="1"/>
        <end position="25"/>
    </location>
</feature>
<dbReference type="GO" id="GO:0005537">
    <property type="term" value="F:D-mannose binding"/>
    <property type="evidence" value="ECO:0007669"/>
    <property type="project" value="UniProtKB-KW"/>
</dbReference>
<dbReference type="Proteomes" id="UP000288216">
    <property type="component" value="Unassembled WGS sequence"/>
</dbReference>
<keyword evidence="2" id="KW-0964">Secreted</keyword>
<evidence type="ECO:0000256" key="1">
    <source>
        <dbReference type="ARBA" id="ARBA00004613"/>
    </source>
</evidence>
<comment type="function">
    <text evidence="14">Lectin that plays a role in innate immunity, apoptosis and embryogenesis. Calcium-dependent lectin that binds self and non-self glycoproteins presenting high mannose oligosaccharides with at least one terminal alpha-1,2-linked mannose epitope. Primarily recognizes the terminal disaccharide of the glycan. Also recognizes a subset of fucosylated glycans and lipopolysaccharides. Plays a role in innate immunity through its ability to bind non-self sugars presented by microorganisms and to activate the complement through the recruitment of MAPS1. Also plays a role in apoptosis through its ability to bind in a calcium-independent manner the DNA present at the surface of apoptotic cells and to activate the complement in response to this binding. Finally, plays a role in development, probably serving as a guidance cue during the migration of neural crest cells and other cell types during embryogenesis.</text>
</comment>
<evidence type="ECO:0000313" key="19">
    <source>
        <dbReference type="EMBL" id="GCB72172.1"/>
    </source>
</evidence>
<evidence type="ECO:0000256" key="11">
    <source>
        <dbReference type="ARBA" id="ARBA00023157"/>
    </source>
</evidence>
<dbReference type="AlphaFoldDB" id="A0A401PGB3"/>
<dbReference type="PANTHER" id="PTHR24024:SF14">
    <property type="entry name" value="COLLECTIN-11"/>
    <property type="match status" value="1"/>
</dbReference>
<gene>
    <name evidence="19" type="ORF">scyTo_0001857</name>
</gene>
<keyword evidence="3" id="KW-0399">Innate immunity</keyword>
<dbReference type="GO" id="GO:0046872">
    <property type="term" value="F:metal ion binding"/>
    <property type="evidence" value="ECO:0007669"/>
    <property type="project" value="UniProtKB-KW"/>
</dbReference>
<dbReference type="SUPFAM" id="SSF56436">
    <property type="entry name" value="C-type lectin-like"/>
    <property type="match status" value="1"/>
</dbReference>
<evidence type="ECO:0000313" key="20">
    <source>
        <dbReference type="Proteomes" id="UP000288216"/>
    </source>
</evidence>
<dbReference type="GO" id="GO:0045087">
    <property type="term" value="P:innate immune response"/>
    <property type="evidence" value="ECO:0007669"/>
    <property type="project" value="UniProtKB-KW"/>
</dbReference>
<evidence type="ECO:0000256" key="3">
    <source>
        <dbReference type="ARBA" id="ARBA00022588"/>
    </source>
</evidence>
<evidence type="ECO:0000256" key="8">
    <source>
        <dbReference type="ARBA" id="ARBA00022859"/>
    </source>
</evidence>
<evidence type="ECO:0000256" key="14">
    <source>
        <dbReference type="ARBA" id="ARBA00045618"/>
    </source>
</evidence>
<dbReference type="GO" id="GO:0005615">
    <property type="term" value="C:extracellular space"/>
    <property type="evidence" value="ECO:0007669"/>
    <property type="project" value="TreeGrafter"/>
</dbReference>
<dbReference type="EMBL" id="BFAA01000432">
    <property type="protein sequence ID" value="GCB72172.1"/>
    <property type="molecule type" value="Genomic_DNA"/>
</dbReference>
<dbReference type="SMART" id="SM00034">
    <property type="entry name" value="CLECT"/>
    <property type="match status" value="1"/>
</dbReference>
<dbReference type="OrthoDB" id="8066719at2759"/>
<evidence type="ECO:0000256" key="13">
    <source>
        <dbReference type="ARBA" id="ARBA00040130"/>
    </source>
</evidence>
<dbReference type="PANTHER" id="PTHR24024">
    <property type="entry name" value="PULMONARY SURFACTANT-ASSOCIATED PROTEIN A"/>
    <property type="match status" value="1"/>
</dbReference>
<feature type="compositionally biased region" description="Basic and acidic residues" evidence="16">
    <location>
        <begin position="45"/>
        <end position="57"/>
    </location>
</feature>
<accession>A0A401PGB3</accession>
<name>A0A401PGB3_SCYTO</name>
<reference evidence="19 20" key="1">
    <citation type="journal article" date="2018" name="Nat. Ecol. Evol.">
        <title>Shark genomes provide insights into elasmobranch evolution and the origin of vertebrates.</title>
        <authorList>
            <person name="Hara Y"/>
            <person name="Yamaguchi K"/>
            <person name="Onimaru K"/>
            <person name="Kadota M"/>
            <person name="Koyanagi M"/>
            <person name="Keeley SD"/>
            <person name="Tatsumi K"/>
            <person name="Tanaka K"/>
            <person name="Motone F"/>
            <person name="Kageyama Y"/>
            <person name="Nozu R"/>
            <person name="Adachi N"/>
            <person name="Nishimura O"/>
            <person name="Nakagawa R"/>
            <person name="Tanegashima C"/>
            <person name="Kiyatake I"/>
            <person name="Matsumoto R"/>
            <person name="Murakumo K"/>
            <person name="Nishida K"/>
            <person name="Terakita A"/>
            <person name="Kuratani S"/>
            <person name="Sato K"/>
            <person name="Hyodo S Kuraku.S."/>
        </authorList>
    </citation>
    <scope>NUCLEOTIDE SEQUENCE [LARGE SCALE GENOMIC DNA]</scope>
</reference>
<evidence type="ECO:0000256" key="5">
    <source>
        <dbReference type="ARBA" id="ARBA00022729"/>
    </source>
</evidence>
<evidence type="ECO:0000256" key="6">
    <source>
        <dbReference type="ARBA" id="ARBA00022734"/>
    </source>
</evidence>
<evidence type="ECO:0000256" key="12">
    <source>
        <dbReference type="ARBA" id="ARBA00038195"/>
    </source>
</evidence>
<keyword evidence="5 17" id="KW-0732">Signal</keyword>
<evidence type="ECO:0000256" key="9">
    <source>
        <dbReference type="ARBA" id="ARBA00023035"/>
    </source>
</evidence>
<evidence type="ECO:0000256" key="16">
    <source>
        <dbReference type="SAM" id="MobiDB-lite"/>
    </source>
</evidence>
<keyword evidence="6" id="KW-0430">Lectin</keyword>
<keyword evidence="20" id="KW-1185">Reference proteome</keyword>
<evidence type="ECO:0000256" key="2">
    <source>
        <dbReference type="ARBA" id="ARBA00022525"/>
    </source>
</evidence>
<dbReference type="InterPro" id="IPR008160">
    <property type="entry name" value="Collagen"/>
</dbReference>
<comment type="caution">
    <text evidence="19">The sequence shown here is derived from an EMBL/GenBank/DDBJ whole genome shotgun (WGS) entry which is preliminary data.</text>
</comment>
<keyword evidence="7" id="KW-0106">Calcium</keyword>
<dbReference type="CDD" id="cd03591">
    <property type="entry name" value="CLECT_collectin_like"/>
    <property type="match status" value="1"/>
</dbReference>
<feature type="region of interest" description="Disordered" evidence="16">
    <location>
        <begin position="44"/>
        <end position="109"/>
    </location>
</feature>
<dbReference type="InterPro" id="IPR016186">
    <property type="entry name" value="C-type_lectin-like/link_sf"/>
</dbReference>
<keyword evidence="9" id="KW-0465">Mannose-binding</keyword>
<sequence>MNSGLFLLVFRTGLLFLSLLRSGESQHIADESCSVQILVPGLKGEPGEKGEKGEPGRIGKVGPVGQPGPIGDKGQKGSIGRSGKIGSAGLKGNKGESGDLGAKGENGDPGLPCECGPLRKVIGEMDILVTQLTNELNFIKNALPSPAAVAGVREVENKIYLLVKEEKRYTDAHEYCHDRGGLLIMPKDEATNSLIASYISEAGLSRVFIGVNDLEEEGQFVFTDGSLLQTFNKWRNGEPNNAYDEEDCAEMVSSGGWNDVACHITMYFVCEFDKDIP</sequence>
<dbReference type="InterPro" id="IPR018378">
    <property type="entry name" value="C-type_lectin_CS"/>
</dbReference>
<keyword evidence="4" id="KW-0479">Metal-binding</keyword>
<dbReference type="Gene3D" id="3.10.100.10">
    <property type="entry name" value="Mannose-Binding Protein A, subunit A"/>
    <property type="match status" value="1"/>
</dbReference>
<dbReference type="OMA" id="ITMYFLC"/>
<dbReference type="GO" id="GO:0005581">
    <property type="term" value="C:collagen trimer"/>
    <property type="evidence" value="ECO:0007669"/>
    <property type="project" value="UniProtKB-KW"/>
</dbReference>
<organism evidence="19 20">
    <name type="scientific">Scyliorhinus torazame</name>
    <name type="common">Cloudy catshark</name>
    <name type="synonym">Catulus torazame</name>
    <dbReference type="NCBI Taxonomy" id="75743"/>
    <lineage>
        <taxon>Eukaryota</taxon>
        <taxon>Metazoa</taxon>
        <taxon>Chordata</taxon>
        <taxon>Craniata</taxon>
        <taxon>Vertebrata</taxon>
        <taxon>Chondrichthyes</taxon>
        <taxon>Elasmobranchii</taxon>
        <taxon>Galeomorphii</taxon>
        <taxon>Galeoidea</taxon>
        <taxon>Carcharhiniformes</taxon>
        <taxon>Scyliorhinidae</taxon>
        <taxon>Scyliorhinus</taxon>
    </lineage>
</organism>
<proteinExistence type="inferred from homology"/>
<keyword evidence="10" id="KW-0176">Collagen</keyword>
<feature type="domain" description="C-type lectin" evidence="18">
    <location>
        <begin position="155"/>
        <end position="271"/>
    </location>
</feature>
<dbReference type="STRING" id="75743.A0A401PGB3"/>
<dbReference type="Pfam" id="PF01391">
    <property type="entry name" value="Collagen"/>
    <property type="match status" value="1"/>
</dbReference>
<dbReference type="InterPro" id="IPR001304">
    <property type="entry name" value="C-type_lectin-like"/>
</dbReference>
<keyword evidence="11" id="KW-1015">Disulfide bond</keyword>
<evidence type="ECO:0000256" key="17">
    <source>
        <dbReference type="SAM" id="SignalP"/>
    </source>
</evidence>
<dbReference type="InterPro" id="IPR016187">
    <property type="entry name" value="CTDL_fold"/>
</dbReference>
<evidence type="ECO:0000256" key="7">
    <source>
        <dbReference type="ARBA" id="ARBA00022837"/>
    </source>
</evidence>
<evidence type="ECO:0000256" key="10">
    <source>
        <dbReference type="ARBA" id="ARBA00023119"/>
    </source>
</evidence>
<evidence type="ECO:0000259" key="18">
    <source>
        <dbReference type="PROSITE" id="PS50041"/>
    </source>
</evidence>
<dbReference type="PROSITE" id="PS00615">
    <property type="entry name" value="C_TYPE_LECTIN_1"/>
    <property type="match status" value="1"/>
</dbReference>
<dbReference type="InterPro" id="IPR033990">
    <property type="entry name" value="Collectin_CTLD"/>
</dbReference>
<comment type="subcellular location">
    <subcellularLocation>
        <location evidence="1">Secreted</location>
    </subcellularLocation>
</comment>
<dbReference type="InterPro" id="IPR051077">
    <property type="entry name" value="Ca-dependent_lectin"/>
</dbReference>
<evidence type="ECO:0000256" key="4">
    <source>
        <dbReference type="ARBA" id="ARBA00022723"/>
    </source>
</evidence>
<protein>
    <recommendedName>
        <fullName evidence="13">Collectin-11</fullName>
    </recommendedName>
</protein>
<dbReference type="Pfam" id="PF00059">
    <property type="entry name" value="Lectin_C"/>
    <property type="match status" value="1"/>
</dbReference>
<evidence type="ECO:0000256" key="15">
    <source>
        <dbReference type="ARBA" id="ARBA00046592"/>
    </source>
</evidence>
<keyword evidence="8" id="KW-0391">Immunity</keyword>
<feature type="compositionally biased region" description="Low complexity" evidence="16">
    <location>
        <begin position="76"/>
        <end position="88"/>
    </location>
</feature>
<dbReference type="PROSITE" id="PS50041">
    <property type="entry name" value="C_TYPE_LECTIN_2"/>
    <property type="match status" value="1"/>
</dbReference>